<dbReference type="KEGG" id="vg:10329569"/>
<dbReference type="GeneID" id="10329569"/>
<keyword evidence="2" id="KW-1185">Reference proteome</keyword>
<dbReference type="OrthoDB" id="8209at10239"/>
<name>E3SNF4_9CAUD</name>
<gene>
    <name evidence="1" type="ORF">PSSM7_036</name>
</gene>
<dbReference type="EMBL" id="GU071103">
    <property type="protein sequence ID" value="ADO99067.1"/>
    <property type="molecule type" value="Genomic_DNA"/>
</dbReference>
<protein>
    <submittedName>
        <fullName evidence="1">Structural protein</fullName>
    </submittedName>
</protein>
<reference evidence="1 2" key="1">
    <citation type="journal article" date="2010" name="Environ. Microbiol.">
        <title>Genomic analysis of oceanic cyanobacterial myoviruses compared with T4-like myoviruses from diverse hosts and environments.</title>
        <authorList>
            <person name="Sullivan M.B."/>
            <person name="Huang K.H."/>
            <person name="Ignacio-Espinoza J.C."/>
            <person name="Berlin A.M."/>
            <person name="Kelly L."/>
            <person name="Weigele P.R."/>
            <person name="DeFrancesco A.S."/>
            <person name="Kern S.E."/>
            <person name="Thompson L.R."/>
            <person name="Young S."/>
            <person name="Yandava C."/>
            <person name="Fu R."/>
            <person name="Krastins B."/>
            <person name="Chase M."/>
            <person name="Sarracino D."/>
            <person name="Osburne M.S."/>
            <person name="Henn M.R."/>
            <person name="Chisholm S.W."/>
        </authorList>
    </citation>
    <scope>NUCLEOTIDE SEQUENCE [LARGE SCALE GENOMIC DNA]</scope>
    <source>
        <strain evidence="1">NATL1A-15</strain>
    </source>
</reference>
<proteinExistence type="predicted"/>
<organism evidence="1 2">
    <name type="scientific">Prochlorococcus phage P-SSM7</name>
    <dbReference type="NCBI Taxonomy" id="445688"/>
    <lineage>
        <taxon>Viruses</taxon>
        <taxon>Duplodnaviria</taxon>
        <taxon>Heunggongvirae</taxon>
        <taxon>Uroviricota</taxon>
        <taxon>Caudoviricetes</taxon>
        <taxon>Pantevenvirales</taxon>
        <taxon>Kyanoviridae</taxon>
        <taxon>Palaemonvirus</taxon>
        <taxon>Palaemonvirus pssm7</taxon>
    </lineage>
</organism>
<accession>E3SNF4</accession>
<sequence length="484" mass="50283">MAKQGLLAQLKPSANTDTVLYSAPINRSASTVLTIANDGTGSAYDVAVKNYDQKFTLDAATYKLHAGDLISSSVVEVGTPIPASVSLTVGDTITTTDKEKSFKFESFYIPTFTEIFVKVFAIRAVPVESVSGTFAAGNTISKGSSPNDTTAVVYGVDGTTIHIGPSTLNGTGTEFAAGDSIGVSGGASATISASPAITAANNEFTFSTTTAGGVYRLYVGDGNLFELFDDRTYRFNVADGTMSGRDFHLSETVNGEFGPDGAVGGGDDGTEFTTGKTTNGTAGSGGAYVQYAFGGNTTPTTLYIYDGGTGTASNANYGGVDRFLRFNESYTYPGVYVFDKVGTIVDNTDTFLISDVTYTITSQTAGAYGYVRDYTGSVLTFIKGLNSGDFSGSDTFRDVPKLNTASRTTATINSVDVASAAVEVSNYLVDGDATGNNEVDKITSLVVGPGETIVVKSTTANNIFSLVGFEDASSSITTRIFGQS</sequence>
<evidence type="ECO:0000313" key="2">
    <source>
        <dbReference type="Proteomes" id="UP000006532"/>
    </source>
</evidence>
<dbReference type="RefSeq" id="YP_004324867.1">
    <property type="nucleotide sequence ID" value="NC_015290.1"/>
</dbReference>
<evidence type="ECO:0000313" key="1">
    <source>
        <dbReference type="EMBL" id="ADO99067.1"/>
    </source>
</evidence>
<dbReference type="Proteomes" id="UP000006532">
    <property type="component" value="Segment"/>
</dbReference>